<evidence type="ECO:0000313" key="19">
    <source>
        <dbReference type="Proteomes" id="UP000663854"/>
    </source>
</evidence>
<dbReference type="SUPFAM" id="SSF58038">
    <property type="entry name" value="SNARE fusion complex"/>
    <property type="match status" value="1"/>
</dbReference>
<dbReference type="EMBL" id="CAJOBE010002702">
    <property type="protein sequence ID" value="CAF3838636.1"/>
    <property type="molecule type" value="Genomic_DNA"/>
</dbReference>
<dbReference type="Proteomes" id="UP000663889">
    <property type="component" value="Unassembled WGS sequence"/>
</dbReference>
<dbReference type="PANTHER" id="PTHR12791">
    <property type="entry name" value="GOLGI SNARE BET1-RELATED"/>
    <property type="match status" value="1"/>
</dbReference>
<dbReference type="EMBL" id="CAJNOL010003712">
    <property type="protein sequence ID" value="CAF1571813.1"/>
    <property type="molecule type" value="Genomic_DNA"/>
</dbReference>
<evidence type="ECO:0000313" key="17">
    <source>
        <dbReference type="EMBL" id="CAF3838636.1"/>
    </source>
</evidence>
<dbReference type="PROSITE" id="PS50192">
    <property type="entry name" value="T_SNARE"/>
    <property type="match status" value="1"/>
</dbReference>
<evidence type="ECO:0000256" key="7">
    <source>
        <dbReference type="ARBA" id="ARBA00023136"/>
    </source>
</evidence>
<evidence type="ECO:0000313" key="11">
    <source>
        <dbReference type="EMBL" id="CAF0943538.1"/>
    </source>
</evidence>
<dbReference type="EMBL" id="CAJNOO010002249">
    <property type="protein sequence ID" value="CAF1249896.1"/>
    <property type="molecule type" value="Genomic_DNA"/>
</dbReference>
<evidence type="ECO:0000313" key="12">
    <source>
        <dbReference type="EMBL" id="CAF1249896.1"/>
    </source>
</evidence>
<keyword evidence="2" id="KW-0813">Transport</keyword>
<keyword evidence="4" id="KW-0653">Protein transport</keyword>
<dbReference type="Proteomes" id="UP000663874">
    <property type="component" value="Unassembled WGS sequence"/>
</dbReference>
<dbReference type="GO" id="GO:0015031">
    <property type="term" value="P:protein transport"/>
    <property type="evidence" value="ECO:0007669"/>
    <property type="project" value="UniProtKB-KW"/>
</dbReference>
<protein>
    <recommendedName>
        <fullName evidence="10">t-SNARE coiled-coil homology domain-containing protein</fullName>
    </recommendedName>
</protein>
<evidence type="ECO:0000256" key="6">
    <source>
        <dbReference type="ARBA" id="ARBA00023034"/>
    </source>
</evidence>
<organism evidence="11 19">
    <name type="scientific">Rotaria sordida</name>
    <dbReference type="NCBI Taxonomy" id="392033"/>
    <lineage>
        <taxon>Eukaryota</taxon>
        <taxon>Metazoa</taxon>
        <taxon>Spiralia</taxon>
        <taxon>Gnathifera</taxon>
        <taxon>Rotifera</taxon>
        <taxon>Eurotatoria</taxon>
        <taxon>Bdelloidea</taxon>
        <taxon>Philodinida</taxon>
        <taxon>Philodinidae</taxon>
        <taxon>Rotaria</taxon>
    </lineage>
</organism>
<keyword evidence="6" id="KW-0333">Golgi apparatus</keyword>
<evidence type="ECO:0000313" key="15">
    <source>
        <dbReference type="EMBL" id="CAF1571813.1"/>
    </source>
</evidence>
<dbReference type="SMART" id="SM00397">
    <property type="entry name" value="t_SNARE"/>
    <property type="match status" value="1"/>
</dbReference>
<dbReference type="AlphaFoldDB" id="A0A814CRK1"/>
<evidence type="ECO:0000256" key="8">
    <source>
        <dbReference type="ARBA" id="ARBA00046280"/>
    </source>
</evidence>
<feature type="domain" description="T-SNARE coiled-coil homology" evidence="10">
    <location>
        <begin position="17"/>
        <end position="79"/>
    </location>
</feature>
<dbReference type="GO" id="GO:0000139">
    <property type="term" value="C:Golgi membrane"/>
    <property type="evidence" value="ECO:0007669"/>
    <property type="project" value="UniProtKB-SubCell"/>
</dbReference>
<evidence type="ECO:0000256" key="9">
    <source>
        <dbReference type="SAM" id="Phobius"/>
    </source>
</evidence>
<sequence length="108" mass="12777">MGDGRQSNTHSRRANYSYVEEQNEARTELLNSKVNQLKHLAVQIGEETKFQNKYLKEIHDNMDHTDSLVSQARRRVVLLARSGSWKIYLYLLLFALFVFLVIYFLIKR</sequence>
<evidence type="ECO:0000313" key="18">
    <source>
        <dbReference type="EMBL" id="CAF3869051.1"/>
    </source>
</evidence>
<dbReference type="CDD" id="cd15853">
    <property type="entry name" value="SNARE_Bet1"/>
    <property type="match status" value="1"/>
</dbReference>
<reference evidence="11" key="1">
    <citation type="submission" date="2021-02" db="EMBL/GenBank/DDBJ databases">
        <authorList>
            <person name="Nowell W R."/>
        </authorList>
    </citation>
    <scope>NUCLEOTIDE SEQUENCE</scope>
</reference>
<dbReference type="InterPro" id="IPR000727">
    <property type="entry name" value="T_SNARE_dom"/>
</dbReference>
<dbReference type="Proteomes" id="UP000663870">
    <property type="component" value="Unassembled WGS sequence"/>
</dbReference>
<evidence type="ECO:0000256" key="1">
    <source>
        <dbReference type="ARBA" id="ARBA00004394"/>
    </source>
</evidence>
<gene>
    <name evidence="17" type="ORF">FNK824_LOCUS17204</name>
    <name evidence="18" type="ORF">JBS370_LOCUS19199</name>
    <name evidence="15" type="ORF">JXQ802_LOCUS45281</name>
    <name evidence="16" type="ORF">OTI717_LOCUS7129</name>
    <name evidence="11" type="ORF">PYM288_LOCUS11723</name>
    <name evidence="12" type="ORF">RFH988_LOCUS27113</name>
    <name evidence="13" type="ORF">SEV965_LOCUS27140</name>
    <name evidence="14" type="ORF">ZHD862_LOCUS29203</name>
</gene>
<evidence type="ECO:0000256" key="3">
    <source>
        <dbReference type="ARBA" id="ARBA00022692"/>
    </source>
</evidence>
<dbReference type="OrthoDB" id="261831at2759"/>
<dbReference type="EMBL" id="CAJNOT010002543">
    <property type="protein sequence ID" value="CAF1324774.1"/>
    <property type="molecule type" value="Genomic_DNA"/>
</dbReference>
<accession>A0A814CRK1</accession>
<dbReference type="EMBL" id="CAJNOU010002397">
    <property type="protein sequence ID" value="CAF1317654.1"/>
    <property type="molecule type" value="Genomic_DNA"/>
</dbReference>
<evidence type="ECO:0000259" key="10">
    <source>
        <dbReference type="PROSITE" id="PS50192"/>
    </source>
</evidence>
<name>A0A814CRK1_9BILA</name>
<evidence type="ECO:0000313" key="20">
    <source>
        <dbReference type="Proteomes" id="UP000663870"/>
    </source>
</evidence>
<keyword evidence="3 9" id="KW-0812">Transmembrane</keyword>
<dbReference type="Proteomes" id="UP000663882">
    <property type="component" value="Unassembled WGS sequence"/>
</dbReference>
<dbReference type="Proteomes" id="UP000663854">
    <property type="component" value="Unassembled WGS sequence"/>
</dbReference>
<dbReference type="Proteomes" id="UP000663823">
    <property type="component" value="Unassembled WGS sequence"/>
</dbReference>
<evidence type="ECO:0000256" key="5">
    <source>
        <dbReference type="ARBA" id="ARBA00022989"/>
    </source>
</evidence>
<keyword evidence="5 9" id="KW-1133">Transmembrane helix</keyword>
<dbReference type="EMBL" id="CAJOAX010000524">
    <property type="protein sequence ID" value="CAF3607572.1"/>
    <property type="molecule type" value="Genomic_DNA"/>
</dbReference>
<evidence type="ECO:0000313" key="16">
    <source>
        <dbReference type="EMBL" id="CAF3607572.1"/>
    </source>
</evidence>
<comment type="caution">
    <text evidence="11">The sequence shown here is derived from an EMBL/GenBank/DDBJ whole genome shotgun (WGS) entry which is preliminary data.</text>
</comment>
<dbReference type="Proteomes" id="UP000663864">
    <property type="component" value="Unassembled WGS sequence"/>
</dbReference>
<keyword evidence="7 9" id="KW-0472">Membrane</keyword>
<evidence type="ECO:0000313" key="14">
    <source>
        <dbReference type="EMBL" id="CAF1324774.1"/>
    </source>
</evidence>
<evidence type="ECO:0000256" key="4">
    <source>
        <dbReference type="ARBA" id="ARBA00022927"/>
    </source>
</evidence>
<dbReference type="InterPro" id="IPR039899">
    <property type="entry name" value="BET1_SNARE"/>
</dbReference>
<dbReference type="Proteomes" id="UP000663836">
    <property type="component" value="Unassembled WGS sequence"/>
</dbReference>
<feature type="transmembrane region" description="Helical" evidence="9">
    <location>
        <begin position="87"/>
        <end position="106"/>
    </location>
</feature>
<keyword evidence="20" id="KW-1185">Reference proteome</keyword>
<dbReference type="EMBL" id="CAJOBD010002266">
    <property type="protein sequence ID" value="CAF3869051.1"/>
    <property type="molecule type" value="Genomic_DNA"/>
</dbReference>
<evidence type="ECO:0000256" key="2">
    <source>
        <dbReference type="ARBA" id="ARBA00022448"/>
    </source>
</evidence>
<dbReference type="EMBL" id="CAJNOH010000204">
    <property type="protein sequence ID" value="CAF0943538.1"/>
    <property type="molecule type" value="Genomic_DNA"/>
</dbReference>
<dbReference type="Gene3D" id="1.20.5.110">
    <property type="match status" value="1"/>
</dbReference>
<proteinExistence type="predicted"/>
<comment type="subcellular location">
    <subcellularLocation>
        <location evidence="8">Endomembrane system</location>
        <topology evidence="8">Single-pass type IV membrane protein</topology>
    </subcellularLocation>
    <subcellularLocation>
        <location evidence="1">Golgi apparatus membrane</location>
    </subcellularLocation>
</comment>
<evidence type="ECO:0000313" key="13">
    <source>
        <dbReference type="EMBL" id="CAF1317654.1"/>
    </source>
</evidence>